<accession>A0A556V1W0</accession>
<dbReference type="GO" id="GO:0043484">
    <property type="term" value="P:regulation of RNA splicing"/>
    <property type="evidence" value="ECO:0007669"/>
    <property type="project" value="TreeGrafter"/>
</dbReference>
<feature type="compositionally biased region" description="Basic and acidic residues" evidence="3">
    <location>
        <begin position="134"/>
        <end position="145"/>
    </location>
</feature>
<dbReference type="InterPro" id="IPR036034">
    <property type="entry name" value="PDZ_sf"/>
</dbReference>
<name>A0A556V1W0_BAGYA</name>
<dbReference type="SUPFAM" id="SSF50156">
    <property type="entry name" value="PDZ domain-like"/>
    <property type="match status" value="1"/>
</dbReference>
<dbReference type="PANTHER" id="PTHR23348:SF42">
    <property type="entry name" value="PERIAXIN"/>
    <property type="match status" value="1"/>
</dbReference>
<dbReference type="InterPro" id="IPR052082">
    <property type="entry name" value="Myelin_sheath_structural"/>
</dbReference>
<evidence type="ECO:0000256" key="3">
    <source>
        <dbReference type="SAM" id="MobiDB-lite"/>
    </source>
</evidence>
<dbReference type="PROSITE" id="PS50106">
    <property type="entry name" value="PDZ"/>
    <property type="match status" value="1"/>
</dbReference>
<gene>
    <name evidence="5" type="ORF">Baya_11931</name>
</gene>
<dbReference type="EMBL" id="VCAZ01000097">
    <property type="protein sequence ID" value="TSR87308.1"/>
    <property type="molecule type" value="Genomic_DNA"/>
</dbReference>
<dbReference type="GO" id="GO:0005634">
    <property type="term" value="C:nucleus"/>
    <property type="evidence" value="ECO:0007669"/>
    <property type="project" value="UniProtKB-SubCell"/>
</dbReference>
<organism evidence="5 6">
    <name type="scientific">Bagarius yarrelli</name>
    <name type="common">Goonch</name>
    <name type="synonym">Bagrus yarrelli</name>
    <dbReference type="NCBI Taxonomy" id="175774"/>
    <lineage>
        <taxon>Eukaryota</taxon>
        <taxon>Metazoa</taxon>
        <taxon>Chordata</taxon>
        <taxon>Craniata</taxon>
        <taxon>Vertebrata</taxon>
        <taxon>Euteleostomi</taxon>
        <taxon>Actinopterygii</taxon>
        <taxon>Neopterygii</taxon>
        <taxon>Teleostei</taxon>
        <taxon>Ostariophysi</taxon>
        <taxon>Siluriformes</taxon>
        <taxon>Sisoridae</taxon>
        <taxon>Sisorinae</taxon>
        <taxon>Bagarius</taxon>
    </lineage>
</organism>
<comment type="subcellular location">
    <subcellularLocation>
        <location evidence="1">Nucleus</location>
    </subcellularLocation>
</comment>
<dbReference type="OrthoDB" id="447516at2759"/>
<comment type="caution">
    <text evidence="5">The sequence shown here is derived from an EMBL/GenBank/DDBJ whole genome shotgun (WGS) entry which is preliminary data.</text>
</comment>
<reference evidence="5 6" key="1">
    <citation type="journal article" date="2019" name="Genome Biol. Evol.">
        <title>Whole-Genome Sequencing of the Giant Devil Catfish, Bagarius yarrelli.</title>
        <authorList>
            <person name="Jiang W."/>
            <person name="Lv Y."/>
            <person name="Cheng L."/>
            <person name="Yang K."/>
            <person name="Chao B."/>
            <person name="Wang X."/>
            <person name="Li Y."/>
            <person name="Pan X."/>
            <person name="You X."/>
            <person name="Zhang Y."/>
            <person name="Yang J."/>
            <person name="Li J."/>
            <person name="Zhang X."/>
            <person name="Liu S."/>
            <person name="Sun C."/>
            <person name="Yang J."/>
            <person name="Shi Q."/>
        </authorList>
    </citation>
    <scope>NUCLEOTIDE SEQUENCE [LARGE SCALE GENOMIC DNA]</scope>
    <source>
        <strain evidence="5">JWS20170419001</strain>
        <tissue evidence="5">Muscle</tissue>
    </source>
</reference>
<evidence type="ECO:0000256" key="2">
    <source>
        <dbReference type="ARBA" id="ARBA00023242"/>
    </source>
</evidence>
<dbReference type="PANTHER" id="PTHR23348">
    <property type="entry name" value="PERIAXIN/AHNAK"/>
    <property type="match status" value="1"/>
</dbReference>
<feature type="region of interest" description="Disordered" evidence="3">
    <location>
        <begin position="132"/>
        <end position="155"/>
    </location>
</feature>
<keyword evidence="6" id="KW-1185">Reference proteome</keyword>
<dbReference type="Gene3D" id="2.30.42.10">
    <property type="match status" value="1"/>
</dbReference>
<dbReference type="InterPro" id="IPR001478">
    <property type="entry name" value="PDZ"/>
</dbReference>
<dbReference type="Proteomes" id="UP000319801">
    <property type="component" value="Unassembled WGS sequence"/>
</dbReference>
<sequence>MVVETEADIGASGYSVVGGGTKGIFIKDVLKDSPAAKHLSLKKGDQLLSARVYFDNVKYEDALKILQCAEPYKVSFFLKRTVAQTEVSTYLETPNIDHRGPRTKMEKMSVQNVKQFKAKKKRGGRFGLKRLKEKKGTKAEAERDNGNSSGRLDFTPGDLEFALPKFKLKKHGKIREEQSENLKRMKIHDKKTKKITFPKVKIKPAMEGAELSTTKGEREMYKDKEKCSKLQITDNDEYVQGKTISMSTNIQIPNPNLETKQRTEDEANGSMRHGENMMFVNVKGSDVKHAKVSMPSTEISLPKSKAEREIENRIKFQVPGMKLPEGGIHVDGPEIKVGQVDLPSTDISLPKANVKEEIVLKGGAEKKETIDVEKSEISLPKVAPPMVDFNVKGPDIQGRKIHMPDLDILLPMVDFSLPGMKLPEGKINVDEPDIKYGKVGMPCINVSLPEGQAKVNLDIKGNSGKRGKFELPEVDISLPKVRQSKGDFNVEGPDNKGRNLSDVNVSLPKVDLTVPSMTLPEGKINVVGPGIKYGEVDMPSVDILLPKGEAKVDLDVEGYSGEGGKFELQKFDSSLPKVTPPKVDFNIEVPDIKRKKINMPDIDLSLSKGKGTEGVDLIVGAGKGGRFQMPKVDLSLPKIKLPESGFHVNGSDIKVGQEDMQSFDISLPKPKVKIDLDVKGDSGKKGMFELPMDDITLPNITPPKADFTVEGPHIKGRKFHMPDVDVSLPKVDPSLPSIKLPDGKINVKKADIKYEKMGMPSIDISLPKGEAKADLDIERHSGKGGKFELQKGDISSPKVTPPIVDFNIEVPESQGRKIHMPDIDISLPKGRVTESGELKVTAGKRERFQMPKVDLSLPRIKLPEGGIHVDGPNIKVGQVDMPSIDISLPKADGKAEIDTKGLAEKKGSINVAKLDMSVPNVKTKKAHFNFEDSDIKGRKFHIPDVDVSLPKVDLSLPNMKFSESKINVEGSEIKYEKIDMPSIDISLEKGKAKADLDIEGFSGKGGKFEVPKADISLPKVTPPKVEFNIEVPGLKGKKINMPDIDISLPKGNVTEGVDLKGGSEKGGRFQMPKVDLSLPRIKLPEGGIHVDGPDIKVGKVDMPSIDISSPQGNAKQEIDVKCGAGKKGTIDVPNLDISLPKVTPPMVDFNVEGPLIKGKKFHMPDVDISLPKVDLSLPRIKFPEGKINVEGPDIKYEKVDMPSVDISLPKGEANIDLNTEGHSGKGGMFELPKVDISLPKITPPKVDFSIEEPEIKGKKINMPDIDISLPKGKVTEGVDLKGGFDKGGRFQMPKVDLSLPRIKLPEGGIHVDGPDIKVGKVDMPSIDISSPQGNAKQEIDVKCGAGKKGTIDVPNLDISLPKVTPPMVDFNVEGPHIKGRKFHMPDVDISLPKVDFSLPSMKLPEGKINVEGPDIKYGKVDIPSVDISLPKGEANVDLTIDGHSGKVTARFRSQEGGRFQMPKVDLSLPRIKLPEGGIHVDGPDIKVGKVDMPSIDISLPKGNAKQEIDVKVGAGNKGTIDVPNLDISLPKVTPPMVDFNVEGPHIKGRKFHMPDVDISLAKIDLSLPSIKFPEGKINVGGPDIKYGKVDIPSVDLSLPKGEANVDLTIDGHSGKGGKFELPKVDISLPKVTPPKVDFNIEAPEIKGKKIKHARY</sequence>
<dbReference type="GO" id="GO:0032287">
    <property type="term" value="P:peripheral nervous system myelin maintenance"/>
    <property type="evidence" value="ECO:0007669"/>
    <property type="project" value="TreeGrafter"/>
</dbReference>
<proteinExistence type="predicted"/>
<evidence type="ECO:0000313" key="6">
    <source>
        <dbReference type="Proteomes" id="UP000319801"/>
    </source>
</evidence>
<evidence type="ECO:0000256" key="1">
    <source>
        <dbReference type="ARBA" id="ARBA00004123"/>
    </source>
</evidence>
<evidence type="ECO:0000313" key="5">
    <source>
        <dbReference type="EMBL" id="TSR87308.1"/>
    </source>
</evidence>
<feature type="domain" description="PDZ" evidence="4">
    <location>
        <begin position="1"/>
        <end position="67"/>
    </location>
</feature>
<keyword evidence="2" id="KW-0539">Nucleus</keyword>
<protein>
    <submittedName>
        <fullName evidence="5">Neuroblast differentiation-associated protein AHNAK</fullName>
    </submittedName>
</protein>
<evidence type="ECO:0000259" key="4">
    <source>
        <dbReference type="PROSITE" id="PS50106"/>
    </source>
</evidence>
<dbReference type="GO" id="GO:0005737">
    <property type="term" value="C:cytoplasm"/>
    <property type="evidence" value="ECO:0007669"/>
    <property type="project" value="TreeGrafter"/>
</dbReference>
<dbReference type="SMART" id="SM00228">
    <property type="entry name" value="PDZ"/>
    <property type="match status" value="1"/>
</dbReference>